<feature type="domain" description="Transferrin receptor-like dimerisation" evidence="4">
    <location>
        <begin position="609"/>
        <end position="720"/>
    </location>
</feature>
<evidence type="ECO:0000313" key="6">
    <source>
        <dbReference type="EMBL" id="CAG8971951.1"/>
    </source>
</evidence>
<dbReference type="CDD" id="cd08022">
    <property type="entry name" value="M28_PSMA_like"/>
    <property type="match status" value="1"/>
</dbReference>
<dbReference type="Pfam" id="PF02225">
    <property type="entry name" value="PA"/>
    <property type="match status" value="1"/>
</dbReference>
<dbReference type="PANTHER" id="PTHR10404:SF46">
    <property type="entry name" value="VACUOLAR PROTEIN SORTING-ASSOCIATED PROTEIN 70"/>
    <property type="match status" value="1"/>
</dbReference>
<dbReference type="Gene3D" id="3.50.30.30">
    <property type="match status" value="1"/>
</dbReference>
<feature type="chain" id="PRO_5040122391" evidence="2">
    <location>
        <begin position="17"/>
        <end position="736"/>
    </location>
</feature>
<evidence type="ECO:0000259" key="3">
    <source>
        <dbReference type="Pfam" id="PF02225"/>
    </source>
</evidence>
<dbReference type="InterPro" id="IPR039373">
    <property type="entry name" value="Peptidase_M28B"/>
</dbReference>
<feature type="signal peptide" evidence="2">
    <location>
        <begin position="1"/>
        <end position="16"/>
    </location>
</feature>
<protein>
    <submittedName>
        <fullName evidence="6">Uncharacterized protein</fullName>
    </submittedName>
</protein>
<dbReference type="Pfam" id="PF04389">
    <property type="entry name" value="Peptidase_M28"/>
    <property type="match status" value="1"/>
</dbReference>
<name>A0A9N9LG25_9HELO</name>
<evidence type="ECO:0000256" key="2">
    <source>
        <dbReference type="SAM" id="SignalP"/>
    </source>
</evidence>
<dbReference type="InterPro" id="IPR046450">
    <property type="entry name" value="PA_dom_sf"/>
</dbReference>
<evidence type="ECO:0000256" key="1">
    <source>
        <dbReference type="ARBA" id="ARBA00005634"/>
    </source>
</evidence>
<dbReference type="OrthoDB" id="5841748at2759"/>
<feature type="domain" description="PA" evidence="3">
    <location>
        <begin position="170"/>
        <end position="239"/>
    </location>
</feature>
<dbReference type="Gene3D" id="1.20.930.40">
    <property type="entry name" value="Transferrin receptor-like, dimerisation domain"/>
    <property type="match status" value="1"/>
</dbReference>
<dbReference type="AlphaFoldDB" id="A0A9N9LG25"/>
<dbReference type="SUPFAM" id="SSF52025">
    <property type="entry name" value="PA domain"/>
    <property type="match status" value="1"/>
</dbReference>
<dbReference type="Gene3D" id="3.40.630.10">
    <property type="entry name" value="Zn peptidases"/>
    <property type="match status" value="1"/>
</dbReference>
<dbReference type="FunFam" id="3.50.30.30:FF:000008">
    <property type="entry name" value="Glutamate carboxypeptidase 2"/>
    <property type="match status" value="1"/>
</dbReference>
<dbReference type="EMBL" id="CAJVRM010000031">
    <property type="protein sequence ID" value="CAG8971951.1"/>
    <property type="molecule type" value="Genomic_DNA"/>
</dbReference>
<dbReference type="Pfam" id="PF04253">
    <property type="entry name" value="TFR_dimer"/>
    <property type="match status" value="1"/>
</dbReference>
<dbReference type="InterPro" id="IPR007365">
    <property type="entry name" value="TFR-like_dimer_dom"/>
</dbReference>
<dbReference type="SUPFAM" id="SSF53187">
    <property type="entry name" value="Zn-dependent exopeptidases"/>
    <property type="match status" value="1"/>
</dbReference>
<dbReference type="InterPro" id="IPR007484">
    <property type="entry name" value="Peptidase_M28"/>
</dbReference>
<keyword evidence="7" id="KW-1185">Reference proteome</keyword>
<dbReference type="InterPro" id="IPR036757">
    <property type="entry name" value="TFR-like_dimer_dom_sf"/>
</dbReference>
<gene>
    <name evidence="6" type="ORF">HYALB_00003287</name>
</gene>
<evidence type="ECO:0000259" key="4">
    <source>
        <dbReference type="Pfam" id="PF04253"/>
    </source>
</evidence>
<feature type="domain" description="Peptidase M28" evidence="5">
    <location>
        <begin position="357"/>
        <end position="546"/>
    </location>
</feature>
<dbReference type="FunFam" id="3.40.630.10:FF:000101">
    <property type="entry name" value="N-acetylated alpha-linked acidic dipeptidase like 1"/>
    <property type="match status" value="1"/>
</dbReference>
<comment type="caution">
    <text evidence="6">The sequence shown here is derived from an EMBL/GenBank/DDBJ whole genome shotgun (WGS) entry which is preliminary data.</text>
</comment>
<dbReference type="InterPro" id="IPR003137">
    <property type="entry name" value="PA_domain"/>
</dbReference>
<reference evidence="6" key="1">
    <citation type="submission" date="2021-07" db="EMBL/GenBank/DDBJ databases">
        <authorList>
            <person name="Durling M."/>
        </authorList>
    </citation>
    <scope>NUCLEOTIDE SEQUENCE</scope>
</reference>
<comment type="similarity">
    <text evidence="1">Belongs to the peptidase M28 family. M28B subfamily.</text>
</comment>
<sequence length="736" mass="80994">MKLISLILIAGMGVHACERNRQFHNQHTQFKREDVNATFPPILDANEQILVDSFDNTSISTWSYYFSVLFLICAHGRVVAGENKTMAEWTAEQWAKYGFKTRLDEYYVYLNYPVEQSLELTYLNGSTFKATFKEDVLDEDETTSYASSLFDYPNRVPAFHGYSFSGNASGEYVYVGRGRKEDFEQLKRLGVDLKGKIALARYGGPFRGIKVKNAQNNGMVGAIVFTDPVDDGNVTEAKGVLAYPKGPARNPTSIQRGSVQFLSEYAGDPTTLGYPSKEDSPRLTPTNLAHIPSLPLSWIEAQPILQALDGCGTDGESVGRENWIGAIPNVNYSTGPAPGVTLSMNNVMEDKITPIWNVIGIINGTNEDEVVIVGNHRDAWVVGGAADPHSGSAIVIELAKAFGSLLKTGWKPKRTIILASWDAEEYGLVGSTEWVEEYVPWLKERAIAYLNIDVGISGPIPDFSATPDLHKITTSVGKKIVWPTTENRTLYDVTSDYFGEQPYEVLGSGSDYTAFVHSGIASIDTGSTRGPDAPVYHYHSNFDSYHWMSTFADPGFKFHKAMGQFLTLYLYHMVNDDSVPLDPANYGLEMRVYFEDLQSDLKSINITLDITAIDDAISTFEESAQQFNNLRDMATSLNHSKVLTELNHKARDFSRGFLNEEGSAGRPFFKNLIFAPGTDTGYAPVIFPGVSEAVDAGDFALAAEFVKKTADAILAASDILRPGLVGRGLGGVPILE</sequence>
<dbReference type="Proteomes" id="UP000701801">
    <property type="component" value="Unassembled WGS sequence"/>
</dbReference>
<organism evidence="6 7">
    <name type="scientific">Hymenoscyphus albidus</name>
    <dbReference type="NCBI Taxonomy" id="595503"/>
    <lineage>
        <taxon>Eukaryota</taxon>
        <taxon>Fungi</taxon>
        <taxon>Dikarya</taxon>
        <taxon>Ascomycota</taxon>
        <taxon>Pezizomycotina</taxon>
        <taxon>Leotiomycetes</taxon>
        <taxon>Helotiales</taxon>
        <taxon>Helotiaceae</taxon>
        <taxon>Hymenoscyphus</taxon>
    </lineage>
</organism>
<proteinExistence type="inferred from homology"/>
<dbReference type="GO" id="GO:0004180">
    <property type="term" value="F:carboxypeptidase activity"/>
    <property type="evidence" value="ECO:0007669"/>
    <property type="project" value="TreeGrafter"/>
</dbReference>
<dbReference type="SUPFAM" id="SSF47672">
    <property type="entry name" value="Transferrin receptor-like dimerisation domain"/>
    <property type="match status" value="1"/>
</dbReference>
<dbReference type="PANTHER" id="PTHR10404">
    <property type="entry name" value="N-ACETYLATED-ALPHA-LINKED ACIDIC DIPEPTIDASE"/>
    <property type="match status" value="1"/>
</dbReference>
<dbReference type="CDD" id="cd02121">
    <property type="entry name" value="PA_GCPII_like"/>
    <property type="match status" value="1"/>
</dbReference>
<evidence type="ECO:0000313" key="7">
    <source>
        <dbReference type="Proteomes" id="UP000701801"/>
    </source>
</evidence>
<accession>A0A9N9LG25</accession>
<evidence type="ECO:0000259" key="5">
    <source>
        <dbReference type="Pfam" id="PF04389"/>
    </source>
</evidence>
<keyword evidence="2" id="KW-0732">Signal</keyword>